<keyword evidence="2" id="KW-0812">Transmembrane</keyword>
<proteinExistence type="predicted"/>
<keyword evidence="2" id="KW-0472">Membrane</keyword>
<dbReference type="AlphaFoldDB" id="A0A5N3PHS9"/>
<organism evidence="3 4">
    <name type="scientific">Microvirga brassicacearum</name>
    <dbReference type="NCBI Taxonomy" id="2580413"/>
    <lineage>
        <taxon>Bacteria</taxon>
        <taxon>Pseudomonadati</taxon>
        <taxon>Pseudomonadota</taxon>
        <taxon>Alphaproteobacteria</taxon>
        <taxon>Hyphomicrobiales</taxon>
        <taxon>Methylobacteriaceae</taxon>
        <taxon>Microvirga</taxon>
    </lineage>
</organism>
<evidence type="ECO:0000256" key="1">
    <source>
        <dbReference type="SAM" id="MobiDB-lite"/>
    </source>
</evidence>
<comment type="caution">
    <text evidence="3">The sequence shown here is derived from an EMBL/GenBank/DDBJ whole genome shotgun (WGS) entry which is preliminary data.</text>
</comment>
<dbReference type="GO" id="GO:0043213">
    <property type="term" value="P:bacteriocin transport"/>
    <property type="evidence" value="ECO:0007669"/>
    <property type="project" value="InterPro"/>
</dbReference>
<keyword evidence="4" id="KW-1185">Reference proteome</keyword>
<feature type="transmembrane region" description="Helical" evidence="2">
    <location>
        <begin position="12"/>
        <end position="34"/>
    </location>
</feature>
<protein>
    <submittedName>
        <fullName evidence="3">Cell envelope integrity protein TolA</fullName>
    </submittedName>
</protein>
<dbReference type="OrthoDB" id="7161229at2"/>
<dbReference type="GO" id="GO:0019534">
    <property type="term" value="F:toxin transmembrane transporter activity"/>
    <property type="evidence" value="ECO:0007669"/>
    <property type="project" value="InterPro"/>
</dbReference>
<dbReference type="SUPFAM" id="SSF74653">
    <property type="entry name" value="TolA/TonB C-terminal domain"/>
    <property type="match status" value="1"/>
</dbReference>
<dbReference type="NCBIfam" id="TIGR02794">
    <property type="entry name" value="tolA_full"/>
    <property type="match status" value="1"/>
</dbReference>
<sequence length="359" mass="38500">MRLKFNPSEPGFWVSGVSHVVILGAAMLTLSTVAEFPDAQEGIPVEIITDNQFSQITKGEKTAKEVQATPKPRADRVAEKIEQRDPGEDKRDAPAPPKRPEEMKVADKEEPVAAQPPAPPPPAKPAETKVDTQAEEEKKLIEKAEAEAVAQKVAEAKAKAEADAQAKAEADAKAKLKAEADAKAKADAEAKKVAEAKAKTEAEAKARKEAEAAKKLDFGDIKQLLQNKEKHQSTGATGTEVQKTASLGTQTGNAAKLSPSMEDALGGLLKEQITKCYNPPPGAMTTSEIPVLEVKFNTDGTLAAEPRVLKAGSSSLDRAVADAALRALRRCAPYNIPAKFAPYYSSWKHWNMHFEPPSV</sequence>
<evidence type="ECO:0000256" key="2">
    <source>
        <dbReference type="SAM" id="Phobius"/>
    </source>
</evidence>
<dbReference type="EMBL" id="VCMV01000003">
    <property type="protein sequence ID" value="KAB0269274.1"/>
    <property type="molecule type" value="Genomic_DNA"/>
</dbReference>
<accession>A0A5N3PHS9</accession>
<dbReference type="Gene3D" id="3.30.1150.10">
    <property type="match status" value="1"/>
</dbReference>
<evidence type="ECO:0000313" key="3">
    <source>
        <dbReference type="EMBL" id="KAB0269274.1"/>
    </source>
</evidence>
<feature type="compositionally biased region" description="Polar residues" evidence="1">
    <location>
        <begin position="233"/>
        <end position="253"/>
    </location>
</feature>
<reference evidence="3 4" key="1">
    <citation type="journal article" date="2019" name="Microorganisms">
        <title>Genome Insights into the Novel Species Microvirga brassicacearum, a Rapeseed Endophyte with Biotechnological Potential.</title>
        <authorList>
            <person name="Jimenez-Gomez A."/>
            <person name="Saati-Santamaria Z."/>
            <person name="Igual J.M."/>
            <person name="Rivas R."/>
            <person name="Mateos P.F."/>
            <person name="Garcia-Fraile P."/>
        </authorList>
    </citation>
    <scope>NUCLEOTIDE SEQUENCE [LARGE SCALE GENOMIC DNA]</scope>
    <source>
        <strain evidence="3 4">CDVBN77</strain>
    </source>
</reference>
<dbReference type="InterPro" id="IPR014161">
    <property type="entry name" value="Tol-Pal_TolA"/>
</dbReference>
<keyword evidence="2" id="KW-1133">Transmembrane helix</keyword>
<gene>
    <name evidence="3" type="primary">tolA</name>
    <name evidence="3" type="ORF">FEZ63_02425</name>
</gene>
<evidence type="ECO:0000313" key="4">
    <source>
        <dbReference type="Proteomes" id="UP000325684"/>
    </source>
</evidence>
<feature type="region of interest" description="Disordered" evidence="1">
    <location>
        <begin position="59"/>
        <end position="136"/>
    </location>
</feature>
<dbReference type="GO" id="GO:0016020">
    <property type="term" value="C:membrane"/>
    <property type="evidence" value="ECO:0007669"/>
    <property type="project" value="InterPro"/>
</dbReference>
<feature type="region of interest" description="Disordered" evidence="1">
    <location>
        <begin position="228"/>
        <end position="257"/>
    </location>
</feature>
<feature type="compositionally biased region" description="Basic and acidic residues" evidence="1">
    <location>
        <begin position="72"/>
        <end position="111"/>
    </location>
</feature>
<feature type="compositionally biased region" description="Pro residues" evidence="1">
    <location>
        <begin position="114"/>
        <end position="124"/>
    </location>
</feature>
<name>A0A5N3PHS9_9HYPH</name>
<feature type="compositionally biased region" description="Basic and acidic residues" evidence="1">
    <location>
        <begin position="126"/>
        <end position="136"/>
    </location>
</feature>
<dbReference type="Proteomes" id="UP000325684">
    <property type="component" value="Unassembled WGS sequence"/>
</dbReference>